<keyword evidence="3" id="KW-1185">Reference proteome</keyword>
<reference evidence="2 3" key="1">
    <citation type="submission" date="2017-11" db="EMBL/GenBank/DDBJ databases">
        <title>Comparative genomics of Botrytis spp.</title>
        <authorList>
            <person name="Valero-Jimenez C.A."/>
            <person name="Tapia P."/>
            <person name="Veloso J."/>
            <person name="Silva-Moreno E."/>
            <person name="Staats M."/>
            <person name="Valdes J.H."/>
            <person name="Van Kan J.A.L."/>
        </authorList>
    </citation>
    <scope>NUCLEOTIDE SEQUENCE [LARGE SCALE GENOMIC DNA]</scope>
    <source>
        <strain evidence="2 3">MUCL2830</strain>
    </source>
</reference>
<protein>
    <recommendedName>
        <fullName evidence="4">Cytochrome P450</fullName>
    </recommendedName>
</protein>
<dbReference type="Gene3D" id="1.10.630.10">
    <property type="entry name" value="Cytochrome P450"/>
    <property type="match status" value="1"/>
</dbReference>
<evidence type="ECO:0000313" key="2">
    <source>
        <dbReference type="EMBL" id="TEY81017.1"/>
    </source>
</evidence>
<dbReference type="GO" id="GO:0004497">
    <property type="term" value="F:monooxygenase activity"/>
    <property type="evidence" value="ECO:0007669"/>
    <property type="project" value="InterPro"/>
</dbReference>
<keyword evidence="1" id="KW-0843">Virulence</keyword>
<dbReference type="Pfam" id="PF00067">
    <property type="entry name" value="p450"/>
    <property type="match status" value="1"/>
</dbReference>
<evidence type="ECO:0000256" key="1">
    <source>
        <dbReference type="ARBA" id="ARBA00023026"/>
    </source>
</evidence>
<dbReference type="OrthoDB" id="1470350at2759"/>
<dbReference type="SUPFAM" id="SSF48264">
    <property type="entry name" value="Cytochrome P450"/>
    <property type="match status" value="1"/>
</dbReference>
<dbReference type="EMBL" id="PHWZ01000035">
    <property type="protein sequence ID" value="TEY81017.1"/>
    <property type="molecule type" value="Genomic_DNA"/>
</dbReference>
<evidence type="ECO:0008006" key="4">
    <source>
        <dbReference type="Google" id="ProtNLM"/>
    </source>
</evidence>
<accession>A0A4Y8DCZ9</accession>
<gene>
    <name evidence="2" type="ORF">BOTCAL_0035g00100</name>
</gene>
<comment type="caution">
    <text evidence="2">The sequence shown here is derived from an EMBL/GenBank/DDBJ whole genome shotgun (WGS) entry which is preliminary data.</text>
</comment>
<dbReference type="STRING" id="38488.A0A4Y8DCZ9"/>
<dbReference type="InterPro" id="IPR001128">
    <property type="entry name" value="Cyt_P450"/>
</dbReference>
<dbReference type="GO" id="GO:0016705">
    <property type="term" value="F:oxidoreductase activity, acting on paired donors, with incorporation or reduction of molecular oxygen"/>
    <property type="evidence" value="ECO:0007669"/>
    <property type="project" value="InterPro"/>
</dbReference>
<evidence type="ECO:0000313" key="3">
    <source>
        <dbReference type="Proteomes" id="UP000297299"/>
    </source>
</evidence>
<organism evidence="2 3">
    <name type="scientific">Botryotinia calthae</name>
    <dbReference type="NCBI Taxonomy" id="38488"/>
    <lineage>
        <taxon>Eukaryota</taxon>
        <taxon>Fungi</taxon>
        <taxon>Dikarya</taxon>
        <taxon>Ascomycota</taxon>
        <taxon>Pezizomycotina</taxon>
        <taxon>Leotiomycetes</taxon>
        <taxon>Helotiales</taxon>
        <taxon>Sclerotiniaceae</taxon>
        <taxon>Botryotinia</taxon>
    </lineage>
</organism>
<sequence length="313" mass="35919">MLLLTVAVTLCAIPVAIVIWSAQSLAHNRAKARAIGLPYLVRWTSPMNPFWLLYGSSIVRLCRRFGIASENLTRIYSHGWEANKRSQIHIDYGDAFILAHPGGVQLCVADASLIYEILQRCTDFRRNMEEMAVLNVYGKNLSTTDDQEWQQHRKMTTVTFTERNNELVWQQSLAQANGMLEYWTQNEQQPIRSTHQDTKTFTLNDLAAALFNQVYPFEKPEAGKTHSHEGDKSYQYRESLSTILSSIIQIFVFGEQGLKAWWTPKSFKHAAKAMDDFRSYIFGLIDDETAHSPREKDFNDHLLARLAHACKED</sequence>
<dbReference type="Proteomes" id="UP000297299">
    <property type="component" value="Unassembled WGS sequence"/>
</dbReference>
<dbReference type="GO" id="GO:0020037">
    <property type="term" value="F:heme binding"/>
    <property type="evidence" value="ECO:0007669"/>
    <property type="project" value="InterPro"/>
</dbReference>
<dbReference type="AlphaFoldDB" id="A0A4Y8DCZ9"/>
<proteinExistence type="predicted"/>
<dbReference type="InterPro" id="IPR036396">
    <property type="entry name" value="Cyt_P450_sf"/>
</dbReference>
<name>A0A4Y8DCZ9_9HELO</name>
<dbReference type="GO" id="GO:0005506">
    <property type="term" value="F:iron ion binding"/>
    <property type="evidence" value="ECO:0007669"/>
    <property type="project" value="InterPro"/>
</dbReference>